<accession>A0A182FCE1</accession>
<dbReference type="AlphaFoldDB" id="A0A182FCE1"/>
<keyword evidence="2" id="KW-1185">Reference proteome</keyword>
<reference evidence="1" key="2">
    <citation type="submission" date="2022-08" db="UniProtKB">
        <authorList>
            <consortium name="EnsemblMetazoa"/>
        </authorList>
    </citation>
    <scope>IDENTIFICATION</scope>
    <source>
        <strain evidence="1">STECLA/ALBI9_A</strain>
    </source>
</reference>
<dbReference type="VEuPathDB" id="VectorBase:AALB004175"/>
<name>A0A182FCE1_ANOAL</name>
<evidence type="ECO:0000313" key="2">
    <source>
        <dbReference type="Proteomes" id="UP000069272"/>
    </source>
</evidence>
<proteinExistence type="predicted"/>
<dbReference type="EnsemblMetazoa" id="AALB004175-RA">
    <property type="protein sequence ID" value="AALB004175-PA"/>
    <property type="gene ID" value="AALB004175"/>
</dbReference>
<protein>
    <submittedName>
        <fullName evidence="1">Uncharacterized protein</fullName>
    </submittedName>
</protein>
<reference evidence="1 2" key="1">
    <citation type="journal article" date="2017" name="G3 (Bethesda)">
        <title>The Physical Genome Mapping of Anopheles albimanus Corrected Scaffold Misassemblies and Identified Interarm Rearrangements in Genus Anopheles.</title>
        <authorList>
            <person name="Artemov G.N."/>
            <person name="Peery A.N."/>
            <person name="Jiang X."/>
            <person name="Tu Z."/>
            <person name="Stegniy V.N."/>
            <person name="Sharakhova M.V."/>
            <person name="Sharakhov I.V."/>
        </authorList>
    </citation>
    <scope>NUCLEOTIDE SEQUENCE [LARGE SCALE GENOMIC DNA]</scope>
    <source>
        <strain evidence="1 2">ALBI9_A</strain>
    </source>
</reference>
<sequence length="82" mass="9544">MEEQIVILRPFCTEFSIRIRMMLRQIVNALKTKRVQPLQVSLVTLALVFRSLVVLTIDAKTEPFDHLFTSVAMQLKTVIERE</sequence>
<dbReference type="Proteomes" id="UP000069272">
    <property type="component" value="Chromosome 3L"/>
</dbReference>
<evidence type="ECO:0000313" key="1">
    <source>
        <dbReference type="EnsemblMetazoa" id="AALB004175-PA"/>
    </source>
</evidence>
<organism evidence="1 2">
    <name type="scientific">Anopheles albimanus</name>
    <name type="common">New world malaria mosquito</name>
    <dbReference type="NCBI Taxonomy" id="7167"/>
    <lineage>
        <taxon>Eukaryota</taxon>
        <taxon>Metazoa</taxon>
        <taxon>Ecdysozoa</taxon>
        <taxon>Arthropoda</taxon>
        <taxon>Hexapoda</taxon>
        <taxon>Insecta</taxon>
        <taxon>Pterygota</taxon>
        <taxon>Neoptera</taxon>
        <taxon>Endopterygota</taxon>
        <taxon>Diptera</taxon>
        <taxon>Nematocera</taxon>
        <taxon>Culicoidea</taxon>
        <taxon>Culicidae</taxon>
        <taxon>Anophelinae</taxon>
        <taxon>Anopheles</taxon>
    </lineage>
</organism>